<dbReference type="RefSeq" id="WP_179420951.1">
    <property type="nucleotide sequence ID" value="NZ_JACCAB010000001.1"/>
</dbReference>
<keyword evidence="2" id="KW-0255">Endonuclease</keyword>
<accession>A0A852WM00</accession>
<sequence>MQTSVVPAIPDSRVRALLSAQSGVVASAQLASLGISGSDLRRWLREGALVRLRRGAFVEGGVWHHSRQDERYRLTVMSVMRSRSTEDTASHHSALALHGLPLWHVDRALVVLAADVAETTTWNGLRLMRLRALVAPTRFLGLPLLDVADAVVTTASVSYEGGLVAADAATHSEACTTEDLHEAAERLLGGLRGRRRVRSMLADVDPLCESPGESRTRIILRALDVPVRSQAEIRDRLGDVVARVDFLVGERCVIEFDGAVKYGGAEGREALVREKLREDRLRELGYIVIRLTWDDLTRPQVLLARIRVALSMRD</sequence>
<dbReference type="InterPro" id="IPR025159">
    <property type="entry name" value="AbiEi_N"/>
</dbReference>
<dbReference type="Pfam" id="PF13338">
    <property type="entry name" value="AbiEi_4"/>
    <property type="match status" value="1"/>
</dbReference>
<dbReference type="Proteomes" id="UP000573599">
    <property type="component" value="Unassembled WGS sequence"/>
</dbReference>
<evidence type="ECO:0000313" key="2">
    <source>
        <dbReference type="EMBL" id="NYG06476.1"/>
    </source>
</evidence>
<dbReference type="EMBL" id="JACCAB010000001">
    <property type="protein sequence ID" value="NYG06476.1"/>
    <property type="molecule type" value="Genomic_DNA"/>
</dbReference>
<comment type="caution">
    <text evidence="2">The sequence shown here is derived from an EMBL/GenBank/DDBJ whole genome shotgun (WGS) entry which is preliminary data.</text>
</comment>
<evidence type="ECO:0000313" key="3">
    <source>
        <dbReference type="Proteomes" id="UP000573599"/>
    </source>
</evidence>
<reference evidence="2 3" key="1">
    <citation type="submission" date="2020-07" db="EMBL/GenBank/DDBJ databases">
        <title>Sequencing the genomes of 1000 actinobacteria strains.</title>
        <authorList>
            <person name="Klenk H.-P."/>
        </authorList>
    </citation>
    <scope>NUCLEOTIDE SEQUENCE [LARGE SCALE GENOMIC DNA]</scope>
    <source>
        <strain evidence="2 3">DSM 23987</strain>
    </source>
</reference>
<keyword evidence="2" id="KW-0540">Nuclease</keyword>
<gene>
    <name evidence="2" type="ORF">BJ986_000963</name>
</gene>
<feature type="domain" description="AbiEi antitoxin N-terminal" evidence="1">
    <location>
        <begin position="13"/>
        <end position="57"/>
    </location>
</feature>
<keyword evidence="2" id="KW-0378">Hydrolase</keyword>
<protein>
    <submittedName>
        <fullName evidence="2">Very-short-patch-repair endonuclease</fullName>
    </submittedName>
</protein>
<proteinExistence type="predicted"/>
<evidence type="ECO:0000259" key="1">
    <source>
        <dbReference type="Pfam" id="PF13338"/>
    </source>
</evidence>
<organism evidence="2 3">
    <name type="scientific">Pedococcus badiiscoriae</name>
    <dbReference type="NCBI Taxonomy" id="642776"/>
    <lineage>
        <taxon>Bacteria</taxon>
        <taxon>Bacillati</taxon>
        <taxon>Actinomycetota</taxon>
        <taxon>Actinomycetes</taxon>
        <taxon>Micrococcales</taxon>
        <taxon>Intrasporangiaceae</taxon>
        <taxon>Pedococcus</taxon>
    </lineage>
</organism>
<dbReference type="Gene3D" id="3.40.960.10">
    <property type="entry name" value="VSR Endonuclease"/>
    <property type="match status" value="1"/>
</dbReference>
<dbReference type="GO" id="GO:0004519">
    <property type="term" value="F:endonuclease activity"/>
    <property type="evidence" value="ECO:0007669"/>
    <property type="project" value="UniProtKB-KW"/>
</dbReference>
<name>A0A852WM00_9MICO</name>
<dbReference type="AlphaFoldDB" id="A0A852WM00"/>
<keyword evidence="3" id="KW-1185">Reference proteome</keyword>